<accession>A0A559KAW9</accession>
<feature type="binding site" evidence="5">
    <location>
        <begin position="168"/>
        <end position="172"/>
    </location>
    <ligand>
        <name>S-adenosyl-L-methionine</name>
        <dbReference type="ChEBI" id="CHEBI:59789"/>
    </ligand>
</feature>
<feature type="binding site" evidence="5">
    <location>
        <begin position="237"/>
        <end position="240"/>
    </location>
    <ligand>
        <name>substrate</name>
    </ligand>
</feature>
<feature type="domain" description="Methyltransferase small" evidence="7">
    <location>
        <begin position="164"/>
        <end position="241"/>
    </location>
</feature>
<dbReference type="EC" id="2.1.1.297" evidence="5"/>
<comment type="caution">
    <text evidence="9">The sequence shown here is derived from an EMBL/GenBank/DDBJ whole genome shotgun (WGS) entry which is preliminary data.</text>
</comment>
<reference evidence="9 10" key="1">
    <citation type="submission" date="2019-07" db="EMBL/GenBank/DDBJ databases">
        <authorList>
            <person name="Kim J."/>
        </authorList>
    </citation>
    <scope>NUCLEOTIDE SEQUENCE [LARGE SCALE GENOMIC DNA]</scope>
    <source>
        <strain evidence="9 10">JC52</strain>
    </source>
</reference>
<dbReference type="InterPro" id="IPR050320">
    <property type="entry name" value="N5-glutamine_MTase"/>
</dbReference>
<dbReference type="SUPFAM" id="SSF53335">
    <property type="entry name" value="S-adenosyl-L-methionine-dependent methyltransferases"/>
    <property type="match status" value="1"/>
</dbReference>
<dbReference type="GO" id="GO:0003676">
    <property type="term" value="F:nucleic acid binding"/>
    <property type="evidence" value="ECO:0007669"/>
    <property type="project" value="InterPro"/>
</dbReference>
<dbReference type="PANTHER" id="PTHR18895">
    <property type="entry name" value="HEMK METHYLTRANSFERASE"/>
    <property type="match status" value="1"/>
</dbReference>
<dbReference type="InterPro" id="IPR007848">
    <property type="entry name" value="Small_mtfrase_dom"/>
</dbReference>
<dbReference type="Gene3D" id="3.40.50.150">
    <property type="entry name" value="Vaccinia Virus protein VP39"/>
    <property type="match status" value="1"/>
</dbReference>
<dbReference type="Proteomes" id="UP000317036">
    <property type="component" value="Unassembled WGS sequence"/>
</dbReference>
<comment type="caution">
    <text evidence="5">Lacks conserved residue(s) required for the propagation of feature annotation.</text>
</comment>
<dbReference type="RefSeq" id="WP_144847604.1">
    <property type="nucleotide sequence ID" value="NZ_VNJI01000015.1"/>
</dbReference>
<dbReference type="InterPro" id="IPR002052">
    <property type="entry name" value="DNA_methylase_N6_adenine_CS"/>
</dbReference>
<evidence type="ECO:0000256" key="1">
    <source>
        <dbReference type="ARBA" id="ARBA00022603"/>
    </source>
</evidence>
<evidence type="ECO:0000256" key="2">
    <source>
        <dbReference type="ARBA" id="ARBA00022679"/>
    </source>
</evidence>
<feature type="binding site" evidence="5">
    <location>
        <position position="191"/>
    </location>
    <ligand>
        <name>S-adenosyl-L-methionine</name>
        <dbReference type="ChEBI" id="CHEBI:59789"/>
    </ligand>
</feature>
<dbReference type="InterPro" id="IPR004556">
    <property type="entry name" value="HemK-like"/>
</dbReference>
<evidence type="ECO:0000259" key="8">
    <source>
        <dbReference type="Pfam" id="PF17827"/>
    </source>
</evidence>
<evidence type="ECO:0000256" key="6">
    <source>
        <dbReference type="SAM" id="MobiDB-lite"/>
    </source>
</evidence>
<dbReference type="GO" id="GO:0032259">
    <property type="term" value="P:methylation"/>
    <property type="evidence" value="ECO:0007669"/>
    <property type="project" value="UniProtKB-KW"/>
</dbReference>
<keyword evidence="2 5" id="KW-0808">Transferase</keyword>
<dbReference type="GO" id="GO:0102559">
    <property type="term" value="F:peptide chain release factor N(5)-glutamine methyltransferase activity"/>
    <property type="evidence" value="ECO:0007669"/>
    <property type="project" value="UniProtKB-EC"/>
</dbReference>
<keyword evidence="1 5" id="KW-0489">Methyltransferase</keyword>
<dbReference type="CDD" id="cd02440">
    <property type="entry name" value="AdoMet_MTases"/>
    <property type="match status" value="1"/>
</dbReference>
<feature type="region of interest" description="Disordered" evidence="6">
    <location>
        <begin position="128"/>
        <end position="158"/>
    </location>
</feature>
<dbReference type="OrthoDB" id="9800643at2"/>
<dbReference type="AlphaFoldDB" id="A0A559KAW9"/>
<sequence>MSNARRLTIREAYAEASSFLRQHEVREPESNAQRLLEHVLGESRSGMLLRWSEPFPAELEVDWQQLLQRKASGEPVQYLIGEQEFYGLPFAVTPAVLIPRPETELLVEAVIRIGRELWGNCEADASKSIGEVSPRSEHESVELSPGPEGGERANGTDIGSGPVVCDVGTGSGAIAVSLASQCPAWRVMASDISRGALEVAQANAARHGLAERVTFVEGDLLGPYIERGLRLDAVVSNPPYIPEADESGLQPEVRLHEPRTALYGGVDGLVLYRRLTAQLRQLPAMPSLVGFEVGQGQAADVRRMLEEAAAWDEILILPDLAGIDRHVIAYRKR</sequence>
<dbReference type="HAMAP" id="MF_02126">
    <property type="entry name" value="RF_methyltr_PrmC"/>
    <property type="match status" value="1"/>
</dbReference>
<proteinExistence type="inferred from homology"/>
<gene>
    <name evidence="5" type="primary">prmC</name>
    <name evidence="9" type="ORF">FPZ49_13885</name>
</gene>
<protein>
    <recommendedName>
        <fullName evidence="5">Release factor glutamine methyltransferase</fullName>
        <shortName evidence="5">RF MTase</shortName>
        <ecNumber evidence="5">2.1.1.297</ecNumber>
    </recommendedName>
    <alternativeName>
        <fullName evidence="5">N5-glutamine methyltransferase PrmC</fullName>
    </alternativeName>
    <alternativeName>
        <fullName evidence="5">Protein-(glutamine-N5) MTase PrmC</fullName>
    </alternativeName>
    <alternativeName>
        <fullName evidence="5">Protein-glutamine N-methyltransferase PrmC</fullName>
    </alternativeName>
</protein>
<comment type="similarity">
    <text evidence="5">Belongs to the protein N5-glutamine methyltransferase family. PrmC subfamily.</text>
</comment>
<dbReference type="PANTHER" id="PTHR18895:SF74">
    <property type="entry name" value="MTRF1L RELEASE FACTOR GLUTAMINE METHYLTRANSFERASE"/>
    <property type="match status" value="1"/>
</dbReference>
<dbReference type="InterPro" id="IPR040758">
    <property type="entry name" value="PrmC_N"/>
</dbReference>
<comment type="catalytic activity">
    <reaction evidence="4 5">
        <text>L-glutaminyl-[peptide chain release factor] + S-adenosyl-L-methionine = N(5)-methyl-L-glutaminyl-[peptide chain release factor] + S-adenosyl-L-homocysteine + H(+)</text>
        <dbReference type="Rhea" id="RHEA:42896"/>
        <dbReference type="Rhea" id="RHEA-COMP:10271"/>
        <dbReference type="Rhea" id="RHEA-COMP:10272"/>
        <dbReference type="ChEBI" id="CHEBI:15378"/>
        <dbReference type="ChEBI" id="CHEBI:30011"/>
        <dbReference type="ChEBI" id="CHEBI:57856"/>
        <dbReference type="ChEBI" id="CHEBI:59789"/>
        <dbReference type="ChEBI" id="CHEBI:61891"/>
        <dbReference type="EC" id="2.1.1.297"/>
    </reaction>
</comment>
<dbReference type="EMBL" id="VNJI01000015">
    <property type="protein sequence ID" value="TVY09274.1"/>
    <property type="molecule type" value="Genomic_DNA"/>
</dbReference>
<dbReference type="NCBIfam" id="TIGR00536">
    <property type="entry name" value="hemK_fam"/>
    <property type="match status" value="1"/>
</dbReference>
<evidence type="ECO:0000313" key="10">
    <source>
        <dbReference type="Proteomes" id="UP000317036"/>
    </source>
</evidence>
<evidence type="ECO:0000256" key="4">
    <source>
        <dbReference type="ARBA" id="ARBA00048391"/>
    </source>
</evidence>
<comment type="function">
    <text evidence="5">Methylates the class 1 translation termination release factors RF1/PrfA and RF2/PrfB on the glutamine residue of the universally conserved GGQ motif.</text>
</comment>
<feature type="domain" description="Release factor glutamine methyltransferase N-terminal" evidence="8">
    <location>
        <begin position="11"/>
        <end position="81"/>
    </location>
</feature>
<dbReference type="Pfam" id="PF17827">
    <property type="entry name" value="PrmC_N"/>
    <property type="match status" value="1"/>
</dbReference>
<evidence type="ECO:0000313" key="9">
    <source>
        <dbReference type="EMBL" id="TVY09274.1"/>
    </source>
</evidence>
<organism evidence="9 10">
    <name type="scientific">Paenibacillus cremeus</name>
    <dbReference type="NCBI Taxonomy" id="2163881"/>
    <lineage>
        <taxon>Bacteria</taxon>
        <taxon>Bacillati</taxon>
        <taxon>Bacillota</taxon>
        <taxon>Bacilli</taxon>
        <taxon>Bacillales</taxon>
        <taxon>Paenibacillaceae</taxon>
        <taxon>Paenibacillus</taxon>
    </lineage>
</organism>
<dbReference type="Pfam" id="PF05175">
    <property type="entry name" value="MTS"/>
    <property type="match status" value="1"/>
</dbReference>
<dbReference type="Gene3D" id="1.10.8.10">
    <property type="entry name" value="DNA helicase RuvA subunit, C-terminal domain"/>
    <property type="match status" value="1"/>
</dbReference>
<evidence type="ECO:0000259" key="7">
    <source>
        <dbReference type="Pfam" id="PF05175"/>
    </source>
</evidence>
<dbReference type="InterPro" id="IPR029063">
    <property type="entry name" value="SAM-dependent_MTases_sf"/>
</dbReference>
<name>A0A559KAW9_9BACL</name>
<evidence type="ECO:0000256" key="3">
    <source>
        <dbReference type="ARBA" id="ARBA00022691"/>
    </source>
</evidence>
<feature type="binding site" evidence="5">
    <location>
        <position position="237"/>
    </location>
    <ligand>
        <name>S-adenosyl-L-methionine</name>
        <dbReference type="ChEBI" id="CHEBI:59789"/>
    </ligand>
</feature>
<dbReference type="InterPro" id="IPR019874">
    <property type="entry name" value="RF_methyltr_PrmC"/>
</dbReference>
<keyword evidence="3 5" id="KW-0949">S-adenosyl-L-methionine</keyword>
<dbReference type="PROSITE" id="PS00092">
    <property type="entry name" value="N6_MTASE"/>
    <property type="match status" value="1"/>
</dbReference>
<evidence type="ECO:0000256" key="5">
    <source>
        <dbReference type="HAMAP-Rule" id="MF_02126"/>
    </source>
</evidence>
<keyword evidence="10" id="KW-1185">Reference proteome</keyword>